<dbReference type="GO" id="GO:0016757">
    <property type="term" value="F:glycosyltransferase activity"/>
    <property type="evidence" value="ECO:0007669"/>
    <property type="project" value="UniProtKB-KW"/>
</dbReference>
<accession>A0ABT7LMT7</accession>
<evidence type="ECO:0000313" key="1">
    <source>
        <dbReference type="EMBL" id="MDL5033789.1"/>
    </source>
</evidence>
<dbReference type="EC" id="2.4.-.-" evidence="1"/>
<name>A0ABT7LMT7_9BURK</name>
<reference evidence="1 2" key="1">
    <citation type="submission" date="2023-06" db="EMBL/GenBank/DDBJ databases">
        <title>Pelomonas sp. APW6 16S ribosomal RNA gene genome sequencing and assembly.</title>
        <authorList>
            <person name="Woo H."/>
        </authorList>
    </citation>
    <scope>NUCLEOTIDE SEQUENCE [LARGE SCALE GENOMIC DNA]</scope>
    <source>
        <strain evidence="1 2">APW6</strain>
    </source>
</reference>
<sequence>MSPLVVFSHLRWSFVYQRPQHLMSRLALHRPVLFIEEPIHDPGPVRLDSSWQGRSIEVLTPRTPLPARGFDLAQAQLLRPVLRQALRERGLRSPIAWLYTPLALPLARDLDPALWAYDCMDELSAFQGASPELPARERELLALADVVLAGGPGLADAKRALRPDVHCMPSAVDVEHFQPGSASEEARQHAEQVQGHLPHPRLGFFGVIDERMDLALLAQLADARPHWQIVMAGPVVKVDPASLPRRPNLHWIGMQRYPSLPALMEGWDVCLMPFALNDATRFISPTKTLEYLAGEKPVVSTPVPDVLRLYGAVVRTARAGEAFVEACEQALHETPAQRRQRLTHAMDVVASYSWDGCAQVVQALLEAALKRRQVEAQRKAAPAGAGLRIGKPADAGAEAVLATSRRTVPLPPTAGAGGTRVWALRSGRS</sequence>
<dbReference type="Proteomes" id="UP001238603">
    <property type="component" value="Unassembled WGS sequence"/>
</dbReference>
<protein>
    <submittedName>
        <fullName evidence="1">Glycosyltransferase</fullName>
        <ecNumber evidence="1">2.4.-.-</ecNumber>
    </submittedName>
</protein>
<proteinExistence type="predicted"/>
<keyword evidence="2" id="KW-1185">Reference proteome</keyword>
<dbReference type="Pfam" id="PF13692">
    <property type="entry name" value="Glyco_trans_1_4"/>
    <property type="match status" value="1"/>
</dbReference>
<evidence type="ECO:0000313" key="2">
    <source>
        <dbReference type="Proteomes" id="UP001238603"/>
    </source>
</evidence>
<gene>
    <name evidence="1" type="ORF">QRD43_17900</name>
</gene>
<dbReference type="SUPFAM" id="SSF53756">
    <property type="entry name" value="UDP-Glycosyltransferase/glycogen phosphorylase"/>
    <property type="match status" value="1"/>
</dbReference>
<organism evidence="1 2">
    <name type="scientific">Roseateles subflavus</name>
    <dbReference type="NCBI Taxonomy" id="3053353"/>
    <lineage>
        <taxon>Bacteria</taxon>
        <taxon>Pseudomonadati</taxon>
        <taxon>Pseudomonadota</taxon>
        <taxon>Betaproteobacteria</taxon>
        <taxon>Burkholderiales</taxon>
        <taxon>Sphaerotilaceae</taxon>
        <taxon>Roseateles</taxon>
    </lineage>
</organism>
<keyword evidence="1" id="KW-0328">Glycosyltransferase</keyword>
<keyword evidence="1" id="KW-0808">Transferase</keyword>
<dbReference type="Gene3D" id="3.40.50.2000">
    <property type="entry name" value="Glycogen Phosphorylase B"/>
    <property type="match status" value="1"/>
</dbReference>
<dbReference type="RefSeq" id="WP_285983866.1">
    <property type="nucleotide sequence ID" value="NZ_JASVDS010000005.1"/>
</dbReference>
<dbReference type="EMBL" id="JASVDS010000005">
    <property type="protein sequence ID" value="MDL5033789.1"/>
    <property type="molecule type" value="Genomic_DNA"/>
</dbReference>
<comment type="caution">
    <text evidence="1">The sequence shown here is derived from an EMBL/GenBank/DDBJ whole genome shotgun (WGS) entry which is preliminary data.</text>
</comment>